<reference evidence="2" key="1">
    <citation type="journal article" date="2019" name="Int. J. Syst. Evol. Microbiol.">
        <title>The Global Catalogue of Microorganisms (GCM) 10K type strain sequencing project: providing services to taxonomists for standard genome sequencing and annotation.</title>
        <authorList>
            <consortium name="The Broad Institute Genomics Platform"/>
            <consortium name="The Broad Institute Genome Sequencing Center for Infectious Disease"/>
            <person name="Wu L."/>
            <person name="Ma J."/>
        </authorList>
    </citation>
    <scope>NUCLEOTIDE SEQUENCE [LARGE SCALE GENOMIC DNA]</scope>
    <source>
        <strain evidence="2">CGMCC 1.12923</strain>
    </source>
</reference>
<protein>
    <recommendedName>
        <fullName evidence="3">Tetratricopeptide repeat-like domain-containing protein</fullName>
    </recommendedName>
</protein>
<evidence type="ECO:0008006" key="3">
    <source>
        <dbReference type="Google" id="ProtNLM"/>
    </source>
</evidence>
<evidence type="ECO:0000313" key="2">
    <source>
        <dbReference type="Proteomes" id="UP000614272"/>
    </source>
</evidence>
<dbReference type="Proteomes" id="UP000614272">
    <property type="component" value="Unassembled WGS sequence"/>
</dbReference>
<dbReference type="Gene3D" id="1.25.40.10">
    <property type="entry name" value="Tetratricopeptide repeat domain"/>
    <property type="match status" value="1"/>
</dbReference>
<name>A0ABQ1RSB8_9ALTE</name>
<dbReference type="SUPFAM" id="SSF48452">
    <property type="entry name" value="TPR-like"/>
    <property type="match status" value="1"/>
</dbReference>
<keyword evidence="2" id="KW-1185">Reference proteome</keyword>
<evidence type="ECO:0000313" key="1">
    <source>
        <dbReference type="EMBL" id="GGD78790.1"/>
    </source>
</evidence>
<dbReference type="InterPro" id="IPR011990">
    <property type="entry name" value="TPR-like_helical_dom_sf"/>
</dbReference>
<proteinExistence type="predicted"/>
<sequence>MNKPSWLSNMTHGVFWSAIALCISAWSPVAISHENHQHEKPHSEKAPDQYSESGLEQLLDKVMALQYLTSSETDISGLRKAVEEYTPETDKDAVRRQYGLARVQQHQHDFKAASQTLEDALNQAPRDAGLLLLKASVLNNLGRYSAATEACKKLLGLTNAAVVTACVVDTRAQQDPEGIQTYYGDLLQMVERTQGQNSTHQIWISQILAELALSMGQPVKAQQHIQNLTLSAAPLSAIALWADIQFAQDNDQQVLNSLVTLTEDHVFIDDALLLRLAMAEKFTDSGSQWLKAMQQRIAQRTAAHNYAHAAELAKFYLYVEPNPEKANYWAEVNYRHAKSQMDADLLAAAKTLAADK</sequence>
<comment type="caution">
    <text evidence="1">The sequence shown here is derived from an EMBL/GenBank/DDBJ whole genome shotgun (WGS) entry which is preliminary data.</text>
</comment>
<organism evidence="1 2">
    <name type="scientific">Lacimicrobium alkaliphilum</name>
    <dbReference type="NCBI Taxonomy" id="1526571"/>
    <lineage>
        <taxon>Bacteria</taxon>
        <taxon>Pseudomonadati</taxon>
        <taxon>Pseudomonadota</taxon>
        <taxon>Gammaproteobacteria</taxon>
        <taxon>Alteromonadales</taxon>
        <taxon>Alteromonadaceae</taxon>
        <taxon>Lacimicrobium</taxon>
    </lineage>
</organism>
<dbReference type="EMBL" id="BMGJ01000022">
    <property type="protein sequence ID" value="GGD78790.1"/>
    <property type="molecule type" value="Genomic_DNA"/>
</dbReference>
<accession>A0ABQ1RSB8</accession>
<gene>
    <name evidence="1" type="ORF">GCM10011357_37190</name>
</gene>